<dbReference type="EMBL" id="KZ824991">
    <property type="protein sequence ID" value="RAH65685.1"/>
    <property type="molecule type" value="Genomic_DNA"/>
</dbReference>
<evidence type="ECO:0000313" key="2">
    <source>
        <dbReference type="Proteomes" id="UP000249661"/>
    </source>
</evidence>
<reference evidence="1" key="1">
    <citation type="submission" date="2018-02" db="EMBL/GenBank/DDBJ databases">
        <title>The genomes of Aspergillus section Nigri reveals drivers in fungal speciation.</title>
        <authorList>
            <consortium name="DOE Joint Genome Institute"/>
            <person name="Vesth T.C."/>
            <person name="Nybo J."/>
            <person name="Theobald S."/>
            <person name="Brandl J."/>
            <person name="Frisvad J.C."/>
            <person name="Nielsen K.F."/>
            <person name="Lyhne E.K."/>
            <person name="Kogle M.E."/>
            <person name="Kuo A."/>
            <person name="Riley R."/>
            <person name="Clum A."/>
            <person name="Nolan M."/>
            <person name="Lipzen A."/>
            <person name="Salamov A."/>
            <person name="Henrissat B."/>
            <person name="Wiebenga A."/>
            <person name="De vries R.P."/>
            <person name="Grigoriev I.V."/>
            <person name="Mortensen U.H."/>
            <person name="Andersen M.R."/>
            <person name="Baker S.E."/>
        </authorList>
    </citation>
    <scope>NUCLEOTIDE SEQUENCE</scope>
    <source>
        <strain evidence="1">CBS 121060</strain>
    </source>
</reference>
<protein>
    <submittedName>
        <fullName evidence="1">APH-domain-containing protein</fullName>
    </submittedName>
</protein>
<keyword evidence="2" id="KW-1185">Reference proteome</keyword>
<evidence type="ECO:0000313" key="1">
    <source>
        <dbReference type="EMBL" id="RAH65685.1"/>
    </source>
</evidence>
<organism evidence="1 2">
    <name type="scientific">Aspergillus aculeatinus CBS 121060</name>
    <dbReference type="NCBI Taxonomy" id="1448322"/>
    <lineage>
        <taxon>Eukaryota</taxon>
        <taxon>Fungi</taxon>
        <taxon>Dikarya</taxon>
        <taxon>Ascomycota</taxon>
        <taxon>Pezizomycotina</taxon>
        <taxon>Eurotiomycetes</taxon>
        <taxon>Eurotiomycetidae</taxon>
        <taxon>Eurotiales</taxon>
        <taxon>Aspergillaceae</taxon>
        <taxon>Aspergillus</taxon>
        <taxon>Aspergillus subgen. Circumdati</taxon>
    </lineage>
</organism>
<dbReference type="Proteomes" id="UP000249661">
    <property type="component" value="Unassembled WGS sequence"/>
</dbReference>
<name>A0ACD1GW48_9EURO</name>
<proteinExistence type="predicted"/>
<sequence>MEGILSPYVDPTSRATDRPFPLDNIPLSTVTNETLAALLYTAPALHDLGQTTVVRLSQTLPPPSASSPPRSPTTPSARPASHRAFQIPDDTKYFGTMGYLVMDYIPGRPLDTCWDSLPGDQKTEIAGQVAEMVAALQRIHLPGPPGPIGKGNGNGNDTANGNDTGSDTGSDTNSKWPCRGRFFTHYSAGPFASVAAFEGWFNRKLAVCKQCRKAGPDVPAFRLGEFVLVHQDISPRNLVLDGDGQVWLVDWADAGAYPPGFETAALFGQASFPDFQALVLERLDFERDRVLEGGLRAIEWGLLTAVLA</sequence>
<gene>
    <name evidence="1" type="ORF">BO66DRAFT_414926</name>
</gene>
<accession>A0ACD1GW48</accession>